<reference evidence="1" key="1">
    <citation type="submission" date="2023-05" db="EMBL/GenBank/DDBJ databases">
        <authorList>
            <consortium name="ELIXIR-Norway"/>
        </authorList>
    </citation>
    <scope>NUCLEOTIDE SEQUENCE</scope>
</reference>
<evidence type="ECO:0000313" key="2">
    <source>
        <dbReference type="Proteomes" id="UP001162501"/>
    </source>
</evidence>
<evidence type="ECO:0000313" key="1">
    <source>
        <dbReference type="EMBL" id="CAM9830795.1"/>
    </source>
</evidence>
<sequence length="143" mass="15994">MPWRQLRSENSVSQISRECSLTLAPKSVNKEPFPPPIEALAHRLSAEGGRSWHFDRCPPPLALGYQPLKTSKPSFPPSSPLCWLLSCEHLDPPSVTDFGANMKLRFSRDLAPEVFPSGDPAMMTPGKPVRSLLLLAYWPQDWT</sequence>
<dbReference type="EMBL" id="OX596103">
    <property type="protein sequence ID" value="CAM9830795.1"/>
    <property type="molecule type" value="Genomic_DNA"/>
</dbReference>
<reference evidence="1" key="2">
    <citation type="submission" date="2025-03" db="EMBL/GenBank/DDBJ databases">
        <authorList>
            <consortium name="ELIXIR-Norway"/>
            <consortium name="Elixir Norway"/>
        </authorList>
    </citation>
    <scope>NUCLEOTIDE SEQUENCE</scope>
</reference>
<dbReference type="Proteomes" id="UP001162501">
    <property type="component" value="Chromosome 19"/>
</dbReference>
<protein>
    <submittedName>
        <fullName evidence="1">Uncharacterized protein</fullName>
    </submittedName>
</protein>
<gene>
    <name evidence="1" type="ORF">MRATA1EN22A_LOCUS8053</name>
</gene>
<accession>A0AC59YME6</accession>
<organism evidence="1 2">
    <name type="scientific">Rangifer tarandus platyrhynchus</name>
    <name type="common">Svalbard reindeer</name>
    <dbReference type="NCBI Taxonomy" id="3082113"/>
    <lineage>
        <taxon>Eukaryota</taxon>
        <taxon>Metazoa</taxon>
        <taxon>Chordata</taxon>
        <taxon>Craniata</taxon>
        <taxon>Vertebrata</taxon>
        <taxon>Euteleostomi</taxon>
        <taxon>Mammalia</taxon>
        <taxon>Eutheria</taxon>
        <taxon>Laurasiatheria</taxon>
        <taxon>Artiodactyla</taxon>
        <taxon>Ruminantia</taxon>
        <taxon>Pecora</taxon>
        <taxon>Cervidae</taxon>
        <taxon>Odocoileinae</taxon>
        <taxon>Rangifer</taxon>
    </lineage>
</organism>
<name>A0AC59YME6_RANTA</name>
<proteinExistence type="predicted"/>